<evidence type="ECO:0000313" key="1">
    <source>
        <dbReference type="EMBL" id="WWQ68299.1"/>
    </source>
</evidence>
<organism evidence="1 2">
    <name type="scientific">Streptomyces citrinus</name>
    <dbReference type="NCBI Taxonomy" id="3118173"/>
    <lineage>
        <taxon>Bacteria</taxon>
        <taxon>Bacillati</taxon>
        <taxon>Actinomycetota</taxon>
        <taxon>Actinomycetes</taxon>
        <taxon>Kitasatosporales</taxon>
        <taxon>Streptomycetaceae</taxon>
        <taxon>Streptomyces</taxon>
    </lineage>
</organism>
<name>A0ACD5AN17_9ACTN</name>
<accession>A0ACD5AN17</accession>
<dbReference type="EMBL" id="CP146022">
    <property type="protein sequence ID" value="WWQ68299.1"/>
    <property type="molecule type" value="Genomic_DNA"/>
</dbReference>
<keyword evidence="2" id="KW-1185">Reference proteome</keyword>
<protein>
    <submittedName>
        <fullName evidence="1">Universal stress protein</fullName>
    </submittedName>
</protein>
<gene>
    <name evidence="1" type="ORF">V2W30_36520</name>
</gene>
<sequence>MVGSTTDAVAAGAGFPVTLVRPAPPPGPILLAVDAGHDQADTGALFAFAFEEAALRGLPLRALYAAPGPTLRSYPLSTSHHGSRPQVRRAARQLTEALLPWRDKYPGVRVEEVCHDDVPAQAVIAAARHASLAILGRHAPHAARPRLGVVAHAAAHHAACPIVLVPVPDAVTSRPRLAP</sequence>
<reference evidence="1" key="1">
    <citation type="journal article" date="2025" name="Int. J. Syst. Evol. Microbiol.">
        <title>Streptomyces citrinus sp. nov., with yellow diffusible pigment.</title>
        <authorList>
            <person name="He Y."/>
            <person name="Yang E."/>
            <person name="Xu J."/>
            <person name="Sun Y."/>
            <person name="Sun L."/>
        </authorList>
    </citation>
    <scope>NUCLEOTIDE SEQUENCE</scope>
    <source>
        <strain evidence="1">Q6</strain>
    </source>
</reference>
<proteinExistence type="predicted"/>
<evidence type="ECO:0000313" key="2">
    <source>
        <dbReference type="Proteomes" id="UP001432251"/>
    </source>
</evidence>
<dbReference type="Proteomes" id="UP001432251">
    <property type="component" value="Chromosome"/>
</dbReference>